<evidence type="ECO:0000313" key="9">
    <source>
        <dbReference type="Proteomes" id="UP000799753"/>
    </source>
</evidence>
<feature type="transmembrane region" description="Helical" evidence="6">
    <location>
        <begin position="291"/>
        <end position="312"/>
    </location>
</feature>
<name>A0A6A6RMV0_9PLEO</name>
<evidence type="ECO:0000256" key="4">
    <source>
        <dbReference type="ARBA" id="ARBA00023136"/>
    </source>
</evidence>
<feature type="transmembrane region" description="Helical" evidence="6">
    <location>
        <begin position="465"/>
        <end position="485"/>
    </location>
</feature>
<dbReference type="InterPro" id="IPR029178">
    <property type="entry name" value="Ecm11_C"/>
</dbReference>
<dbReference type="SUPFAM" id="SSF103473">
    <property type="entry name" value="MFS general substrate transporter"/>
    <property type="match status" value="1"/>
</dbReference>
<feature type="compositionally biased region" description="Polar residues" evidence="5">
    <location>
        <begin position="23"/>
        <end position="35"/>
    </location>
</feature>
<dbReference type="FunFam" id="1.20.1250.20:FF:000088">
    <property type="entry name" value="MFS multidrug transporter, putative"/>
    <property type="match status" value="1"/>
</dbReference>
<organism evidence="8 9">
    <name type="scientific">Massarina eburnea CBS 473.64</name>
    <dbReference type="NCBI Taxonomy" id="1395130"/>
    <lineage>
        <taxon>Eukaryota</taxon>
        <taxon>Fungi</taxon>
        <taxon>Dikarya</taxon>
        <taxon>Ascomycota</taxon>
        <taxon>Pezizomycotina</taxon>
        <taxon>Dothideomycetes</taxon>
        <taxon>Pleosporomycetidae</taxon>
        <taxon>Pleosporales</taxon>
        <taxon>Massarineae</taxon>
        <taxon>Massarinaceae</taxon>
        <taxon>Massarina</taxon>
    </lineage>
</organism>
<evidence type="ECO:0000256" key="2">
    <source>
        <dbReference type="ARBA" id="ARBA00022692"/>
    </source>
</evidence>
<dbReference type="GO" id="GO:0005886">
    <property type="term" value="C:plasma membrane"/>
    <property type="evidence" value="ECO:0007669"/>
    <property type="project" value="TreeGrafter"/>
</dbReference>
<keyword evidence="4 6" id="KW-0472">Membrane</keyword>
<feature type="region of interest" description="Disordered" evidence="5">
    <location>
        <begin position="817"/>
        <end position="892"/>
    </location>
</feature>
<feature type="transmembrane region" description="Helical" evidence="6">
    <location>
        <begin position="190"/>
        <end position="211"/>
    </location>
</feature>
<feature type="compositionally biased region" description="Polar residues" evidence="5">
    <location>
        <begin position="921"/>
        <end position="939"/>
    </location>
</feature>
<dbReference type="Gene3D" id="1.20.1250.20">
    <property type="entry name" value="MFS general substrate transporter like domains"/>
    <property type="match status" value="1"/>
</dbReference>
<protein>
    <submittedName>
        <fullName evidence="8">MFS general substrate transporter</fullName>
    </submittedName>
</protein>
<feature type="transmembrane region" description="Helical" evidence="6">
    <location>
        <begin position="135"/>
        <end position="153"/>
    </location>
</feature>
<feature type="transmembrane region" description="Helical" evidence="6">
    <location>
        <begin position="106"/>
        <end position="123"/>
    </location>
</feature>
<evidence type="ECO:0000259" key="7">
    <source>
        <dbReference type="Pfam" id="PF15463"/>
    </source>
</evidence>
<evidence type="ECO:0000256" key="6">
    <source>
        <dbReference type="SAM" id="Phobius"/>
    </source>
</evidence>
<feature type="domain" description="Extracellular mutant protein 11 C-terminal" evidence="7">
    <location>
        <begin position="1073"/>
        <end position="1205"/>
    </location>
</feature>
<feature type="transmembrane region" description="Helical" evidence="6">
    <location>
        <begin position="375"/>
        <end position="394"/>
    </location>
</feature>
<gene>
    <name evidence="8" type="ORF">P280DRAFT_510165</name>
</gene>
<dbReference type="AlphaFoldDB" id="A0A6A6RMV0"/>
<dbReference type="GO" id="GO:0022857">
    <property type="term" value="F:transmembrane transporter activity"/>
    <property type="evidence" value="ECO:0007669"/>
    <property type="project" value="InterPro"/>
</dbReference>
<feature type="compositionally biased region" description="Polar residues" evidence="5">
    <location>
        <begin position="980"/>
        <end position="1000"/>
    </location>
</feature>
<feature type="compositionally biased region" description="Basic and acidic residues" evidence="5">
    <location>
        <begin position="1190"/>
        <end position="1201"/>
    </location>
</feature>
<dbReference type="Pfam" id="PF07690">
    <property type="entry name" value="MFS_1"/>
    <property type="match status" value="1"/>
</dbReference>
<feature type="compositionally biased region" description="Polar residues" evidence="5">
    <location>
        <begin position="1"/>
        <end position="14"/>
    </location>
</feature>
<keyword evidence="3 6" id="KW-1133">Transmembrane helix</keyword>
<dbReference type="Pfam" id="PF15463">
    <property type="entry name" value="ECM11"/>
    <property type="match status" value="1"/>
</dbReference>
<proteinExistence type="predicted"/>
<feature type="region of interest" description="Disordered" evidence="5">
    <location>
        <begin position="1055"/>
        <end position="1076"/>
    </location>
</feature>
<evidence type="ECO:0000256" key="5">
    <source>
        <dbReference type="SAM" id="MobiDB-lite"/>
    </source>
</evidence>
<evidence type="ECO:0000256" key="3">
    <source>
        <dbReference type="ARBA" id="ARBA00022989"/>
    </source>
</evidence>
<comment type="subcellular location">
    <subcellularLocation>
        <location evidence="1">Membrane</location>
        <topology evidence="1">Multi-pass membrane protein</topology>
    </subcellularLocation>
</comment>
<dbReference type="InterPro" id="IPR036259">
    <property type="entry name" value="MFS_trans_sf"/>
</dbReference>
<keyword evidence="9" id="KW-1185">Reference proteome</keyword>
<reference evidence="8" key="1">
    <citation type="journal article" date="2020" name="Stud. Mycol.">
        <title>101 Dothideomycetes genomes: a test case for predicting lifestyles and emergence of pathogens.</title>
        <authorList>
            <person name="Haridas S."/>
            <person name="Albert R."/>
            <person name="Binder M."/>
            <person name="Bloem J."/>
            <person name="Labutti K."/>
            <person name="Salamov A."/>
            <person name="Andreopoulos B."/>
            <person name="Baker S."/>
            <person name="Barry K."/>
            <person name="Bills G."/>
            <person name="Bluhm B."/>
            <person name="Cannon C."/>
            <person name="Castanera R."/>
            <person name="Culley D."/>
            <person name="Daum C."/>
            <person name="Ezra D."/>
            <person name="Gonzalez J."/>
            <person name="Henrissat B."/>
            <person name="Kuo A."/>
            <person name="Liang C."/>
            <person name="Lipzen A."/>
            <person name="Lutzoni F."/>
            <person name="Magnuson J."/>
            <person name="Mondo S."/>
            <person name="Nolan M."/>
            <person name="Ohm R."/>
            <person name="Pangilinan J."/>
            <person name="Park H.-J."/>
            <person name="Ramirez L."/>
            <person name="Alfaro M."/>
            <person name="Sun H."/>
            <person name="Tritt A."/>
            <person name="Yoshinaga Y."/>
            <person name="Zwiers L.-H."/>
            <person name="Turgeon B."/>
            <person name="Goodwin S."/>
            <person name="Spatafora J."/>
            <person name="Crous P."/>
            <person name="Grigoriev I."/>
        </authorList>
    </citation>
    <scope>NUCLEOTIDE SEQUENCE</scope>
    <source>
        <strain evidence="8">CBS 473.64</strain>
    </source>
</reference>
<feature type="transmembrane region" description="Helical" evidence="6">
    <location>
        <begin position="332"/>
        <end position="354"/>
    </location>
</feature>
<dbReference type="PANTHER" id="PTHR23502:SF3">
    <property type="entry name" value="MAJOR FACILITATOR SUPERFAMILY (MFS) PROFILE DOMAIN-CONTAINING PROTEIN-RELATED"/>
    <property type="match status" value="1"/>
</dbReference>
<feature type="region of interest" description="Disordered" evidence="5">
    <location>
        <begin position="914"/>
        <end position="1013"/>
    </location>
</feature>
<feature type="region of interest" description="Disordered" evidence="5">
    <location>
        <begin position="1185"/>
        <end position="1218"/>
    </location>
</feature>
<dbReference type="Proteomes" id="UP000799753">
    <property type="component" value="Unassembled WGS sequence"/>
</dbReference>
<feature type="region of interest" description="Disordered" evidence="5">
    <location>
        <begin position="1"/>
        <end position="35"/>
    </location>
</feature>
<feature type="region of interest" description="Disordered" evidence="5">
    <location>
        <begin position="523"/>
        <end position="547"/>
    </location>
</feature>
<evidence type="ECO:0000256" key="1">
    <source>
        <dbReference type="ARBA" id="ARBA00004141"/>
    </source>
</evidence>
<keyword evidence="2 6" id="KW-0812">Transmembrane</keyword>
<dbReference type="InterPro" id="IPR011701">
    <property type="entry name" value="MFS"/>
</dbReference>
<dbReference type="PANTHER" id="PTHR23502">
    <property type="entry name" value="MAJOR FACILITATOR SUPERFAMILY"/>
    <property type="match status" value="1"/>
</dbReference>
<dbReference type="EMBL" id="MU006796">
    <property type="protein sequence ID" value="KAF2636849.1"/>
    <property type="molecule type" value="Genomic_DNA"/>
</dbReference>
<dbReference type="OrthoDB" id="5376138at2759"/>
<feature type="transmembrane region" description="Helical" evidence="6">
    <location>
        <begin position="66"/>
        <end position="86"/>
    </location>
</feature>
<feature type="transmembrane region" description="Helical" evidence="6">
    <location>
        <begin position="400"/>
        <end position="418"/>
    </location>
</feature>
<sequence>MAETWHTITSTSVQKDGPGVTAEVTSNLRQPSDATEQPTLIDGKRVLTELSSFDQTAYAWSTKKKWMLLTVVAICQTSMNFNASIYSSSVEQLNHDFHITNARMGMVAFLVPYAFGCELWAPWSEELGRWKIMQLSLLGVNASILICALSPTFGGVLAGRVIGGLSSAGGSVTLGMVADMFDKDSQQHAVLWASLWSCLGAVIGGICGGPVEQYLTWRWNFWIQLIFSVATTTIHLFVAEESRSTILLDRHAKHLRKEGHDVYGPNEVRSFSERFNAREILRTMWRPYQMLICEPIVLFLSLLSGFADALIFSFFESYGIIFKQYSFTPVQISLALLALAGSYWLGYFSFFPVVARHNKRRARGEILSPETRLWWLLYLVVLLPVGLLGCAFLATVHWSGVVAFSVAIGVANYAIYYATVDYMVAAYGEYSASATGGNGFARDFLAGMCALYTGKMYHGLGVRDAQLLLFGLAVAFCIPVYVFYWKGPAIRKRSKFAMELAQREGAITHGNLQQQPDAPQMTHVHESTVRNWSNGDGNSDGDVQPKEPKTTALADVLSSCTIDFSSIRRRCENRFVVHVRCLGHGSRGNLAQPLSPHAHYALFDVHETAKQAVSGPKLDQIRLGHQLREQLMAVQTQRLPYRLALELVLRGARPLWQVCMVCVVIFGEAVGAAVGAEVGRLRELCAGVEAFEEDRVRVERCSCDKAIVQDAEDEGVDAVGEDGQREEFGRRKGRQKMEEQLVGELVEMTLGHGGGCDEGVLIVVVGCQHCGLSALMDKFVRDRAASPTVGRQRVDRAQRAQIGGNAKLAVGGAVLKQRPNLQPTPGPPQQQASDGQNGRRDNYDTDAESLDTTTHRPSVHVADNPHQQPGQDQYDGAELESEYTDEEYEEEQLHGYGEEQYPQDQHLAAPAGMAFFGEGNSYPSTTSGPGEDSFNNWNAGQEHVSNHVTRPREVSNHPPAYQPVPNLAAASATLKKPGIMQQSAGLRQQDRSNPSHQQRVLLSFPGPPAPPANQLLPRLAQPALHDLRQNVQGPTVVIPQRSARTKPGPIEVRPTVEEHALEETKPDLEEREDYDHPALFQMKYDTLKNESFDTVPRPVEQVLPREKLTEPVEEQLQYAMESLDPQKQYTFFQSLKTQDWEEAGDWFLERFGDILQRTTEARQKKRKLARGFEDEVEKRYRHVEKRQHHVKEALDRMKKQGEGLMPRSPRASKEPRDV</sequence>
<accession>A0A6A6RMV0</accession>
<evidence type="ECO:0000313" key="8">
    <source>
        <dbReference type="EMBL" id="KAF2636849.1"/>
    </source>
</evidence>
<feature type="compositionally biased region" description="Acidic residues" evidence="5">
    <location>
        <begin position="875"/>
        <end position="890"/>
    </location>
</feature>